<evidence type="ECO:0000313" key="4">
    <source>
        <dbReference type="Proteomes" id="UP001169760"/>
    </source>
</evidence>
<dbReference type="Pfam" id="PF13899">
    <property type="entry name" value="Thioredoxin_7"/>
    <property type="match status" value="1"/>
</dbReference>
<dbReference type="PANTHER" id="PTHR32234">
    <property type="entry name" value="THIOL:DISULFIDE INTERCHANGE PROTEIN DSBD"/>
    <property type="match status" value="1"/>
</dbReference>
<dbReference type="GO" id="GO:0045454">
    <property type="term" value="P:cell redox homeostasis"/>
    <property type="evidence" value="ECO:0007669"/>
    <property type="project" value="TreeGrafter"/>
</dbReference>
<reference evidence="3" key="1">
    <citation type="submission" date="2023-07" db="EMBL/GenBank/DDBJ databases">
        <title>Genome content predicts the carbon catabolic preferences of heterotrophic bacteria.</title>
        <authorList>
            <person name="Gralka M."/>
        </authorList>
    </citation>
    <scope>NUCLEOTIDE SEQUENCE</scope>
    <source>
        <strain evidence="3">I3M17_2</strain>
    </source>
</reference>
<protein>
    <submittedName>
        <fullName evidence="3">Thioredoxin family protein</fullName>
    </submittedName>
</protein>
<comment type="caution">
    <text evidence="3">The sequence shown here is derived from an EMBL/GenBank/DDBJ whole genome shotgun (WGS) entry which is preliminary data.</text>
</comment>
<name>A0AAW7X2P5_9GAMM</name>
<proteinExistence type="predicted"/>
<evidence type="ECO:0000313" key="3">
    <source>
        <dbReference type="EMBL" id="MDO6422055.1"/>
    </source>
</evidence>
<dbReference type="PROSITE" id="PS51352">
    <property type="entry name" value="THIOREDOXIN_2"/>
    <property type="match status" value="1"/>
</dbReference>
<dbReference type="InterPro" id="IPR017937">
    <property type="entry name" value="Thioredoxin_CS"/>
</dbReference>
<keyword evidence="1" id="KW-0812">Transmembrane</keyword>
<feature type="transmembrane region" description="Helical" evidence="1">
    <location>
        <begin position="33"/>
        <end position="53"/>
    </location>
</feature>
<dbReference type="Proteomes" id="UP001169760">
    <property type="component" value="Unassembled WGS sequence"/>
</dbReference>
<organism evidence="3 4">
    <name type="scientific">Saccharophagus degradans</name>
    <dbReference type="NCBI Taxonomy" id="86304"/>
    <lineage>
        <taxon>Bacteria</taxon>
        <taxon>Pseudomonadati</taxon>
        <taxon>Pseudomonadota</taxon>
        <taxon>Gammaproteobacteria</taxon>
        <taxon>Cellvibrionales</taxon>
        <taxon>Cellvibrionaceae</taxon>
        <taxon>Saccharophagus</taxon>
    </lineage>
</organism>
<accession>A0AAW7X2P5</accession>
<dbReference type="GO" id="GO:0015035">
    <property type="term" value="F:protein-disulfide reductase activity"/>
    <property type="evidence" value="ECO:0007669"/>
    <property type="project" value="TreeGrafter"/>
</dbReference>
<feature type="domain" description="Thioredoxin" evidence="2">
    <location>
        <begin position="46"/>
        <end position="176"/>
    </location>
</feature>
<dbReference type="RefSeq" id="WP_216062583.1">
    <property type="nucleotide sequence ID" value="NZ_JAHKPP010000002.1"/>
</dbReference>
<dbReference type="EMBL" id="JAUOPB010000004">
    <property type="protein sequence ID" value="MDO6422055.1"/>
    <property type="molecule type" value="Genomic_DNA"/>
</dbReference>
<dbReference type="AlphaFoldDB" id="A0AAW7X2P5"/>
<gene>
    <name evidence="3" type="ORF">Q4521_06195</name>
</gene>
<evidence type="ECO:0000259" key="2">
    <source>
        <dbReference type="PROSITE" id="PS51352"/>
    </source>
</evidence>
<sequence>MHHSAFALQLLHSRLISQQSENPMNQPAANTFFVKAAKSVGIFVVLLVGAYIINVEIQSYLGRNAAVATGLPTHTFEQALSLAKQQGKPVLANFSAAWCPACRRLDKDVLAKPEVKQHIEQHYIFTRIDYDTEEGQTFMARYQAKGTPTLLILDAQGEQLKRLNLTFAPAQFLTQL</sequence>
<dbReference type="PROSITE" id="PS00194">
    <property type="entry name" value="THIOREDOXIN_1"/>
    <property type="match status" value="1"/>
</dbReference>
<dbReference type="InterPro" id="IPR013766">
    <property type="entry name" value="Thioredoxin_domain"/>
</dbReference>
<keyword evidence="1" id="KW-0472">Membrane</keyword>
<dbReference type="PANTHER" id="PTHR32234:SF0">
    <property type="entry name" value="THIOL:DISULFIDE INTERCHANGE PROTEIN DSBD"/>
    <property type="match status" value="1"/>
</dbReference>
<keyword evidence="1" id="KW-1133">Transmembrane helix</keyword>
<evidence type="ECO:0000256" key="1">
    <source>
        <dbReference type="SAM" id="Phobius"/>
    </source>
</evidence>